<comment type="similarity">
    <text evidence="5">Belongs to the Fanconi anemia protein FANCD2 family.</text>
</comment>
<evidence type="ECO:0000256" key="5">
    <source>
        <dbReference type="ARBA" id="ARBA00093456"/>
    </source>
</evidence>
<keyword evidence="4" id="KW-0539">Nucleus</keyword>
<organism evidence="6 7">
    <name type="scientific">Volvox africanus</name>
    <dbReference type="NCBI Taxonomy" id="51714"/>
    <lineage>
        <taxon>Eukaryota</taxon>
        <taxon>Viridiplantae</taxon>
        <taxon>Chlorophyta</taxon>
        <taxon>core chlorophytes</taxon>
        <taxon>Chlorophyceae</taxon>
        <taxon>CS clade</taxon>
        <taxon>Chlamydomonadales</taxon>
        <taxon>Volvocaceae</taxon>
        <taxon>Volvox</taxon>
    </lineage>
</organism>
<dbReference type="InterPro" id="IPR029448">
    <property type="entry name" value="FANCD2"/>
</dbReference>
<keyword evidence="2" id="KW-1017">Isopeptide bond</keyword>
<dbReference type="PANTHER" id="PTHR32086:SF0">
    <property type="entry name" value="FANCONI ANEMIA GROUP D2 PROTEIN"/>
    <property type="match status" value="1"/>
</dbReference>
<dbReference type="AlphaFoldDB" id="A0A8J4B334"/>
<evidence type="ECO:0000256" key="3">
    <source>
        <dbReference type="ARBA" id="ARBA00022843"/>
    </source>
</evidence>
<evidence type="ECO:0000313" key="6">
    <source>
        <dbReference type="EMBL" id="GIL52987.1"/>
    </source>
</evidence>
<dbReference type="GO" id="GO:0036297">
    <property type="term" value="P:interstrand cross-link repair"/>
    <property type="evidence" value="ECO:0007669"/>
    <property type="project" value="TreeGrafter"/>
</dbReference>
<dbReference type="GO" id="GO:0070182">
    <property type="term" value="F:DNA polymerase binding"/>
    <property type="evidence" value="ECO:0007669"/>
    <property type="project" value="TreeGrafter"/>
</dbReference>
<feature type="non-terminal residue" evidence="6">
    <location>
        <position position="265"/>
    </location>
</feature>
<keyword evidence="3" id="KW-0832">Ubl conjugation</keyword>
<dbReference type="GO" id="GO:0031573">
    <property type="term" value="P:mitotic intra-S DNA damage checkpoint signaling"/>
    <property type="evidence" value="ECO:0007669"/>
    <property type="project" value="TreeGrafter"/>
</dbReference>
<gene>
    <name evidence="6" type="ORF">Vafri_8561</name>
</gene>
<reference evidence="6" key="1">
    <citation type="journal article" date="2021" name="Proc. Natl. Acad. Sci. U.S.A.">
        <title>Three genomes in the algal genus Volvox reveal the fate of a haploid sex-determining region after a transition to homothallism.</title>
        <authorList>
            <person name="Yamamoto K."/>
            <person name="Hamaji T."/>
            <person name="Kawai-Toyooka H."/>
            <person name="Matsuzaki R."/>
            <person name="Takahashi F."/>
            <person name="Nishimura Y."/>
            <person name="Kawachi M."/>
            <person name="Noguchi H."/>
            <person name="Minakuchi Y."/>
            <person name="Umen J.G."/>
            <person name="Toyoda A."/>
            <person name="Nozaki H."/>
        </authorList>
    </citation>
    <scope>NUCLEOTIDE SEQUENCE</scope>
    <source>
        <strain evidence="6">NIES-3780</strain>
    </source>
</reference>
<dbReference type="GO" id="GO:1990918">
    <property type="term" value="P:double-strand break repair involved in meiotic recombination"/>
    <property type="evidence" value="ECO:0007669"/>
    <property type="project" value="TreeGrafter"/>
</dbReference>
<evidence type="ECO:0000256" key="2">
    <source>
        <dbReference type="ARBA" id="ARBA00022499"/>
    </source>
</evidence>
<dbReference type="GO" id="GO:0000793">
    <property type="term" value="C:condensed chromosome"/>
    <property type="evidence" value="ECO:0007669"/>
    <property type="project" value="TreeGrafter"/>
</dbReference>
<dbReference type="EMBL" id="BNCO01000014">
    <property type="protein sequence ID" value="GIL52987.1"/>
    <property type="molecule type" value="Genomic_DNA"/>
</dbReference>
<evidence type="ECO:0000256" key="1">
    <source>
        <dbReference type="ARBA" id="ARBA00004123"/>
    </source>
</evidence>
<accession>A0A8J4B334</accession>
<dbReference type="GO" id="GO:0007129">
    <property type="term" value="P:homologous chromosome pairing at meiosis"/>
    <property type="evidence" value="ECO:0007669"/>
    <property type="project" value="TreeGrafter"/>
</dbReference>
<dbReference type="GO" id="GO:0005634">
    <property type="term" value="C:nucleus"/>
    <property type="evidence" value="ECO:0007669"/>
    <property type="project" value="UniProtKB-SubCell"/>
</dbReference>
<keyword evidence="7" id="KW-1185">Reference proteome</keyword>
<protein>
    <submittedName>
        <fullName evidence="6">Uncharacterized protein</fullName>
    </submittedName>
</protein>
<comment type="subcellular location">
    <subcellularLocation>
        <location evidence="1">Nucleus</location>
    </subcellularLocation>
</comment>
<comment type="caution">
    <text evidence="6">The sequence shown here is derived from an EMBL/GenBank/DDBJ whole genome shotgun (WGS) entry which is preliminary data.</text>
</comment>
<dbReference type="PANTHER" id="PTHR32086">
    <property type="entry name" value="FANCONI ANEMIA GROUP D2 PROTEIN"/>
    <property type="match status" value="1"/>
</dbReference>
<evidence type="ECO:0000256" key="4">
    <source>
        <dbReference type="ARBA" id="ARBA00023242"/>
    </source>
</evidence>
<sequence length="265" mass="27173">RLESEVQIVVDKALKGSASYKRIGIAGSLAFLRRVGCALMLLDGDGGGGGGCGGSSTAGGGDGFDLLLREWRGRLNDLIAATEGHGAARALALGLLSEMIKAPATTTTATTTAGAKAQAQAPDTPMAGCWGAKLPAAALEQLTAVVQTELLESALVVDLPLVAAPAPGQEGDGGSREVRVAGCAVPFSCSVWLNVDEQETSVAINLWPLAASSAIADRDVLVWMAPCLSLVCLVSRIVFGDLQDVDGLLGCPLVMFPMELLQDDE</sequence>
<name>A0A8J4B334_9CHLO</name>
<dbReference type="Proteomes" id="UP000747399">
    <property type="component" value="Unassembled WGS sequence"/>
</dbReference>
<evidence type="ECO:0000313" key="7">
    <source>
        <dbReference type="Proteomes" id="UP000747399"/>
    </source>
</evidence>
<proteinExistence type="inferred from homology"/>
<feature type="non-terminal residue" evidence="6">
    <location>
        <position position="1"/>
    </location>
</feature>